<protein>
    <submittedName>
        <fullName evidence="1">Uncharacterized protein</fullName>
    </submittedName>
</protein>
<sequence length="117" mass="13627">MAGTEPNIEQLAREFTDDLHESYRYLVRKIRYRAKAFIEMVALHKGVGAAQILLRGPHTHDGFVRLWQEGELGHSVEAYVLRPKYAVLFSEEELRVARQRLEDHGFDVDKYVESLSR</sequence>
<name>A0ABU4TPE9_9PSEU</name>
<organism evidence="1 2">
    <name type="scientific">Lentzea kristufekii</name>
    <dbReference type="NCBI Taxonomy" id="3095430"/>
    <lineage>
        <taxon>Bacteria</taxon>
        <taxon>Bacillati</taxon>
        <taxon>Actinomycetota</taxon>
        <taxon>Actinomycetes</taxon>
        <taxon>Pseudonocardiales</taxon>
        <taxon>Pseudonocardiaceae</taxon>
        <taxon>Lentzea</taxon>
    </lineage>
</organism>
<dbReference type="Proteomes" id="UP001271792">
    <property type="component" value="Unassembled WGS sequence"/>
</dbReference>
<accession>A0ABU4TPE9</accession>
<evidence type="ECO:0000313" key="2">
    <source>
        <dbReference type="Proteomes" id="UP001271792"/>
    </source>
</evidence>
<evidence type="ECO:0000313" key="1">
    <source>
        <dbReference type="EMBL" id="MDX8050154.1"/>
    </source>
</evidence>
<gene>
    <name evidence="1" type="ORF">SK571_12260</name>
</gene>
<keyword evidence="2" id="KW-1185">Reference proteome</keyword>
<comment type="caution">
    <text evidence="1">The sequence shown here is derived from an EMBL/GenBank/DDBJ whole genome shotgun (WGS) entry which is preliminary data.</text>
</comment>
<proteinExistence type="predicted"/>
<dbReference type="RefSeq" id="WP_319984166.1">
    <property type="nucleotide sequence ID" value="NZ_JAXAVV010000005.1"/>
</dbReference>
<reference evidence="1 2" key="1">
    <citation type="submission" date="2023-11" db="EMBL/GenBank/DDBJ databases">
        <title>Lentzea sokolovensis, sp. nov., Lentzea kristufkii, sp. nov., and Lentzea miocenensis, sp. nov., rare actinobacteria from Sokolov Coal Basin, Miocene lacustrine sediment, Czech Republic.</title>
        <authorList>
            <person name="Lara A."/>
            <person name="Kotroba L."/>
            <person name="Nouioui I."/>
            <person name="Neumann-Schaal M."/>
            <person name="Mast Y."/>
            <person name="Chronakova A."/>
        </authorList>
    </citation>
    <scope>NUCLEOTIDE SEQUENCE [LARGE SCALE GENOMIC DNA]</scope>
    <source>
        <strain evidence="1 2">BCCO 10_0798</strain>
    </source>
</reference>
<dbReference type="EMBL" id="JAXAVV010000005">
    <property type="protein sequence ID" value="MDX8050154.1"/>
    <property type="molecule type" value="Genomic_DNA"/>
</dbReference>